<name>A0AAJ0CBJ5_9PEZI</name>
<dbReference type="GeneID" id="85309573"/>
<dbReference type="PANTHER" id="PTHR31285:SF0">
    <property type="entry name" value="NICOTINAMIDE MONONUCLEOTIDE ADENYLYLTRANSFERASE"/>
    <property type="match status" value="1"/>
</dbReference>
<gene>
    <name evidence="1" type="ORF">QBC33DRAFT_520534</name>
</gene>
<organism evidence="1 2">
    <name type="scientific">Phialemonium atrogriseum</name>
    <dbReference type="NCBI Taxonomy" id="1093897"/>
    <lineage>
        <taxon>Eukaryota</taxon>
        <taxon>Fungi</taxon>
        <taxon>Dikarya</taxon>
        <taxon>Ascomycota</taxon>
        <taxon>Pezizomycotina</taxon>
        <taxon>Sordariomycetes</taxon>
        <taxon>Sordariomycetidae</taxon>
        <taxon>Cephalothecales</taxon>
        <taxon>Cephalothecaceae</taxon>
        <taxon>Phialemonium</taxon>
    </lineage>
</organism>
<protein>
    <recommendedName>
        <fullName evidence="3">Nicotinamide-nucleotide adenylyltransferase</fullName>
    </recommendedName>
</protein>
<dbReference type="GO" id="GO:0000309">
    <property type="term" value="F:nicotinamide-nucleotide adenylyltransferase activity"/>
    <property type="evidence" value="ECO:0007669"/>
    <property type="project" value="TreeGrafter"/>
</dbReference>
<evidence type="ECO:0008006" key="3">
    <source>
        <dbReference type="Google" id="ProtNLM"/>
    </source>
</evidence>
<dbReference type="PANTHER" id="PTHR31285">
    <property type="entry name" value="NICOTINAMIDE MONONUCLEOTIDE ADENYLYLTRANSFERASE"/>
    <property type="match status" value="1"/>
</dbReference>
<dbReference type="GO" id="GO:0005737">
    <property type="term" value="C:cytoplasm"/>
    <property type="evidence" value="ECO:0007669"/>
    <property type="project" value="TreeGrafter"/>
</dbReference>
<evidence type="ECO:0000313" key="1">
    <source>
        <dbReference type="EMBL" id="KAK1772204.1"/>
    </source>
</evidence>
<reference evidence="1" key="1">
    <citation type="submission" date="2023-06" db="EMBL/GenBank/DDBJ databases">
        <title>Genome-scale phylogeny and comparative genomics of the fungal order Sordariales.</title>
        <authorList>
            <consortium name="Lawrence Berkeley National Laboratory"/>
            <person name="Hensen N."/>
            <person name="Bonometti L."/>
            <person name="Westerberg I."/>
            <person name="Brannstrom I.O."/>
            <person name="Guillou S."/>
            <person name="Cros-Aarteil S."/>
            <person name="Calhoun S."/>
            <person name="Haridas S."/>
            <person name="Kuo A."/>
            <person name="Mondo S."/>
            <person name="Pangilinan J."/>
            <person name="Riley R."/>
            <person name="Labutti K."/>
            <person name="Andreopoulos B."/>
            <person name="Lipzen A."/>
            <person name="Chen C."/>
            <person name="Yanf M."/>
            <person name="Daum C."/>
            <person name="Ng V."/>
            <person name="Clum A."/>
            <person name="Steindorff A."/>
            <person name="Ohm R."/>
            <person name="Martin F."/>
            <person name="Silar P."/>
            <person name="Natvig D."/>
            <person name="Lalanne C."/>
            <person name="Gautier V."/>
            <person name="Ament-Velasquez S.L."/>
            <person name="Kruys A."/>
            <person name="Hutchinson M.I."/>
            <person name="Powell A.J."/>
            <person name="Barry K."/>
            <person name="Miller A.N."/>
            <person name="Grigoriev I.V."/>
            <person name="Debuchy R."/>
            <person name="Gladieux P."/>
            <person name="Thoren M.H."/>
            <person name="Johannesson H."/>
        </authorList>
    </citation>
    <scope>NUCLEOTIDE SEQUENCE</scope>
    <source>
        <strain evidence="1">8032-3</strain>
    </source>
</reference>
<dbReference type="Gene3D" id="3.40.50.620">
    <property type="entry name" value="HUPs"/>
    <property type="match status" value="1"/>
</dbReference>
<dbReference type="GO" id="GO:0005634">
    <property type="term" value="C:nucleus"/>
    <property type="evidence" value="ECO:0007669"/>
    <property type="project" value="TreeGrafter"/>
</dbReference>
<evidence type="ECO:0000313" key="2">
    <source>
        <dbReference type="Proteomes" id="UP001244011"/>
    </source>
</evidence>
<sequence>MGNSRLQLGIMTEYNPAPDLAPHLWPDLPLNTTTIIAPPGINPLTTDLFRSIPPPSLPPTTTMASPTTPPSHRPILDFFSHALTSFHASTTSFEVISTFSPPARSGPQQLLQNRITAPGPSPPAPPAPTDATALIVLDSSFNPPTRAHLRMAVSAAREHRQKQKVPPRVLLVLGVSNADKEARPAALEQRLGMMWAFARDLRRGLDEDDGGGAEGVSVDICLSRQPYFHDKSEAIARSGFYGGGGDAGGPEQVVLVGYDTLVRIFDPKYYGSVSAAASAGPGEETPLRRALDPFFGRAVLRVTARADAEWGGRDEQAAYLEDLLKGDGLERIGGSKEWAKSIEIAEGRKEGEAIVSSTLARDAAKIRDGARLEELVTHGVKRWIDGEKLYTGDT</sequence>
<dbReference type="SUPFAM" id="SSF52374">
    <property type="entry name" value="Nucleotidylyl transferase"/>
    <property type="match status" value="1"/>
</dbReference>
<dbReference type="EMBL" id="MU838997">
    <property type="protein sequence ID" value="KAK1772204.1"/>
    <property type="molecule type" value="Genomic_DNA"/>
</dbReference>
<proteinExistence type="predicted"/>
<keyword evidence="2" id="KW-1185">Reference proteome</keyword>
<accession>A0AAJ0CBJ5</accession>
<dbReference type="GO" id="GO:0016887">
    <property type="term" value="F:ATP hydrolysis activity"/>
    <property type="evidence" value="ECO:0007669"/>
    <property type="project" value="TreeGrafter"/>
</dbReference>
<dbReference type="AlphaFoldDB" id="A0AAJ0CBJ5"/>
<dbReference type="RefSeq" id="XP_060288417.1">
    <property type="nucleotide sequence ID" value="XM_060426386.1"/>
</dbReference>
<dbReference type="Proteomes" id="UP001244011">
    <property type="component" value="Unassembled WGS sequence"/>
</dbReference>
<comment type="caution">
    <text evidence="1">The sequence shown here is derived from an EMBL/GenBank/DDBJ whole genome shotgun (WGS) entry which is preliminary data.</text>
</comment>
<dbReference type="InterPro" id="IPR014729">
    <property type="entry name" value="Rossmann-like_a/b/a_fold"/>
</dbReference>